<comment type="caution">
    <text evidence="2">The sequence shown here is derived from an EMBL/GenBank/DDBJ whole genome shotgun (WGS) entry which is preliminary data.</text>
</comment>
<protein>
    <submittedName>
        <fullName evidence="2">6257_t:CDS:1</fullName>
    </submittedName>
</protein>
<evidence type="ECO:0000313" key="2">
    <source>
        <dbReference type="EMBL" id="CAG8644356.1"/>
    </source>
</evidence>
<keyword evidence="1" id="KW-0472">Membrane</keyword>
<evidence type="ECO:0000313" key="3">
    <source>
        <dbReference type="Proteomes" id="UP000789375"/>
    </source>
</evidence>
<organism evidence="2 3">
    <name type="scientific">Funneliformis mosseae</name>
    <name type="common">Endomycorrhizal fungus</name>
    <name type="synonym">Glomus mosseae</name>
    <dbReference type="NCBI Taxonomy" id="27381"/>
    <lineage>
        <taxon>Eukaryota</taxon>
        <taxon>Fungi</taxon>
        <taxon>Fungi incertae sedis</taxon>
        <taxon>Mucoromycota</taxon>
        <taxon>Glomeromycotina</taxon>
        <taxon>Glomeromycetes</taxon>
        <taxon>Glomerales</taxon>
        <taxon>Glomeraceae</taxon>
        <taxon>Funneliformis</taxon>
    </lineage>
</organism>
<accession>A0A9N9DR35</accession>
<gene>
    <name evidence="2" type="ORF">FMOSSE_LOCUS11155</name>
</gene>
<proteinExistence type="predicted"/>
<sequence>MTDFKNEVVVSSRNKKKISQQQNNTPCSYKSVLFFVVLPIFTVVFLSGRFLEIDSTASKIFEEIGFPAECLATANIIQIRAFDSNDSIIDTRLRDFGKKSLETDESLRNLYSKGSSVLTEIDASQKSKYWFQNLESSKTKIEEFRRNVQYFGERLNHFIKNIEELMEDLRLISKKPVDVGKDLENLHKSAHQMKIILRSHDKLFADGIIEDDKFVKLIKDYYYEFNKEAQLYIEFTCSVLSDIYISDSV</sequence>
<name>A0A9N9DR35_FUNMO</name>
<dbReference type="EMBL" id="CAJVPP010004138">
    <property type="protein sequence ID" value="CAG8644356.1"/>
    <property type="molecule type" value="Genomic_DNA"/>
</dbReference>
<feature type="transmembrane region" description="Helical" evidence="1">
    <location>
        <begin position="32"/>
        <end position="51"/>
    </location>
</feature>
<keyword evidence="1" id="KW-0812">Transmembrane</keyword>
<dbReference type="Proteomes" id="UP000789375">
    <property type="component" value="Unassembled WGS sequence"/>
</dbReference>
<keyword evidence="1" id="KW-1133">Transmembrane helix</keyword>
<keyword evidence="3" id="KW-1185">Reference proteome</keyword>
<reference evidence="2" key="1">
    <citation type="submission" date="2021-06" db="EMBL/GenBank/DDBJ databases">
        <authorList>
            <person name="Kallberg Y."/>
            <person name="Tangrot J."/>
            <person name="Rosling A."/>
        </authorList>
    </citation>
    <scope>NUCLEOTIDE SEQUENCE</scope>
    <source>
        <strain evidence="2">87-6 pot B 2015</strain>
    </source>
</reference>
<evidence type="ECO:0000256" key="1">
    <source>
        <dbReference type="SAM" id="Phobius"/>
    </source>
</evidence>
<dbReference type="AlphaFoldDB" id="A0A9N9DR35"/>